<keyword evidence="4" id="KW-0997">Cell inner membrane</keyword>
<keyword evidence="2" id="KW-0813">Transport</keyword>
<keyword evidence="7 9" id="KW-1133">Transmembrane helix</keyword>
<evidence type="ECO:0000256" key="5">
    <source>
        <dbReference type="ARBA" id="ARBA00022692"/>
    </source>
</evidence>
<dbReference type="InterPro" id="IPR024961">
    <property type="entry name" value="T2SS_GspC_N"/>
</dbReference>
<evidence type="ECO:0000256" key="3">
    <source>
        <dbReference type="ARBA" id="ARBA00022475"/>
    </source>
</evidence>
<evidence type="ECO:0000256" key="4">
    <source>
        <dbReference type="ARBA" id="ARBA00022519"/>
    </source>
</evidence>
<keyword evidence="3" id="KW-1003">Cell membrane</keyword>
<evidence type="ECO:0000256" key="6">
    <source>
        <dbReference type="ARBA" id="ARBA00022927"/>
    </source>
</evidence>
<sequence length="163" mass="17881">MSKRFIGYVFSFFFLLNLAFIFSQLWKITHIGAATEPAPAAPRHVGFPAADDAGVIGAVNLFGRYAQAKDGQQGEEGYRVRPQGITDQIIRDAPESRLAGKITGLLLSGNENKSLVIIERAGKQASYGIGERIIDSNAVILRILHDKILLNENGYYASMILKE</sequence>
<evidence type="ECO:0000313" key="11">
    <source>
        <dbReference type="EMBL" id="USV01969.1"/>
    </source>
</evidence>
<dbReference type="Pfam" id="PF11356">
    <property type="entry name" value="T2SSC"/>
    <property type="match status" value="1"/>
</dbReference>
<dbReference type="EMBL" id="CP074347">
    <property type="protein sequence ID" value="USV01969.1"/>
    <property type="molecule type" value="Genomic_DNA"/>
</dbReference>
<evidence type="ECO:0000256" key="8">
    <source>
        <dbReference type="ARBA" id="ARBA00023136"/>
    </source>
</evidence>
<evidence type="ECO:0000256" key="7">
    <source>
        <dbReference type="ARBA" id="ARBA00022989"/>
    </source>
</evidence>
<keyword evidence="12" id="KW-1185">Reference proteome</keyword>
<keyword evidence="5 9" id="KW-0812">Transmembrane</keyword>
<comment type="subcellular location">
    <subcellularLocation>
        <location evidence="1">Cell inner membrane</location>
    </subcellularLocation>
</comment>
<organism evidence="11 12">
    <name type="scientific">Serratia entomophila</name>
    <dbReference type="NCBI Taxonomy" id="42906"/>
    <lineage>
        <taxon>Bacteria</taxon>
        <taxon>Pseudomonadati</taxon>
        <taxon>Pseudomonadota</taxon>
        <taxon>Gammaproteobacteria</taxon>
        <taxon>Enterobacterales</taxon>
        <taxon>Yersiniaceae</taxon>
        <taxon>Serratia</taxon>
    </lineage>
</organism>
<keyword evidence="6" id="KW-0653">Protein transport</keyword>
<evidence type="ECO:0000256" key="1">
    <source>
        <dbReference type="ARBA" id="ARBA00004533"/>
    </source>
</evidence>
<protein>
    <submittedName>
        <fullName evidence="11">General secretion pathway protein GspC</fullName>
    </submittedName>
</protein>
<evidence type="ECO:0000256" key="9">
    <source>
        <dbReference type="SAM" id="Phobius"/>
    </source>
</evidence>
<name>A0ABY5CVJ3_9GAMM</name>
<dbReference type="Gene3D" id="2.30.30.830">
    <property type="match status" value="1"/>
</dbReference>
<evidence type="ECO:0000256" key="2">
    <source>
        <dbReference type="ARBA" id="ARBA00022448"/>
    </source>
</evidence>
<dbReference type="RefSeq" id="WP_252961510.1">
    <property type="nucleotide sequence ID" value="NZ_CAMIPH010000005.1"/>
</dbReference>
<proteinExistence type="predicted"/>
<reference evidence="11" key="1">
    <citation type="journal article" date="2022" name="BMC Genomics">
        <title>Genome sequence of the entomopathogenic Serratia entomophila isolate 626 and characterisation of the species specific itaconate degradation pathway.</title>
        <authorList>
            <person name="Vaughan A.L."/>
            <person name="Altermann E."/>
            <person name="Glare T.R."/>
            <person name="Hurst M.R.H."/>
        </authorList>
    </citation>
    <scope>NUCLEOTIDE SEQUENCE</scope>
    <source>
        <strain evidence="11">626</strain>
    </source>
</reference>
<accession>A0ABY5CVJ3</accession>
<feature type="domain" description="Type II secretion system protein GspC N-terminal" evidence="10">
    <location>
        <begin position="21"/>
        <end position="159"/>
    </location>
</feature>
<gene>
    <name evidence="11" type="ORF">KFQ06_05430</name>
</gene>
<dbReference type="Proteomes" id="UP001056873">
    <property type="component" value="Chromosome"/>
</dbReference>
<evidence type="ECO:0000313" key="12">
    <source>
        <dbReference type="Proteomes" id="UP001056873"/>
    </source>
</evidence>
<evidence type="ECO:0000259" key="10">
    <source>
        <dbReference type="Pfam" id="PF11356"/>
    </source>
</evidence>
<feature type="transmembrane region" description="Helical" evidence="9">
    <location>
        <begin position="5"/>
        <end position="26"/>
    </location>
</feature>
<keyword evidence="8 9" id="KW-0472">Membrane</keyword>